<gene>
    <name evidence="1" type="ORF">EVOR1521_LOCUS11790</name>
</gene>
<organism evidence="1 2">
    <name type="scientific">Effrenium voratum</name>
    <dbReference type="NCBI Taxonomy" id="2562239"/>
    <lineage>
        <taxon>Eukaryota</taxon>
        <taxon>Sar</taxon>
        <taxon>Alveolata</taxon>
        <taxon>Dinophyceae</taxon>
        <taxon>Suessiales</taxon>
        <taxon>Symbiodiniaceae</taxon>
        <taxon>Effrenium</taxon>
    </lineage>
</organism>
<keyword evidence="2" id="KW-1185">Reference proteome</keyword>
<accession>A0AA36ICC3</accession>
<dbReference type="InterPro" id="IPR036181">
    <property type="entry name" value="MIT_dom_sf"/>
</dbReference>
<evidence type="ECO:0000313" key="2">
    <source>
        <dbReference type="Proteomes" id="UP001178507"/>
    </source>
</evidence>
<dbReference type="AlphaFoldDB" id="A0AA36ICC3"/>
<dbReference type="EMBL" id="CAUJNA010001196">
    <property type="protein sequence ID" value="CAJ1385108.1"/>
    <property type="molecule type" value="Genomic_DNA"/>
</dbReference>
<name>A0AA36ICC3_9DINO</name>
<dbReference type="Proteomes" id="UP001178507">
    <property type="component" value="Unassembled WGS sequence"/>
</dbReference>
<comment type="caution">
    <text evidence="1">The sequence shown here is derived from an EMBL/GenBank/DDBJ whole genome shotgun (WGS) entry which is preliminary data.</text>
</comment>
<dbReference type="Gene3D" id="1.20.58.80">
    <property type="entry name" value="Phosphotransferase system, lactose/cellobiose-type IIA subunit"/>
    <property type="match status" value="1"/>
</dbReference>
<dbReference type="SUPFAM" id="SSF116846">
    <property type="entry name" value="MIT domain"/>
    <property type="match status" value="1"/>
</dbReference>
<protein>
    <submittedName>
        <fullName evidence="1">Uncharacterized protein</fullName>
    </submittedName>
</protein>
<proteinExistence type="predicted"/>
<reference evidence="1" key="1">
    <citation type="submission" date="2023-08" db="EMBL/GenBank/DDBJ databases">
        <authorList>
            <person name="Chen Y."/>
            <person name="Shah S."/>
            <person name="Dougan E. K."/>
            <person name="Thang M."/>
            <person name="Chan C."/>
        </authorList>
    </citation>
    <scope>NUCLEOTIDE SEQUENCE</scope>
</reference>
<sequence>MAEDCKNFVMSACVLENEAKELDQKHDSRAAIAKYEESQALLQQAIDHSLPHHAEDRPRLVQHRQEILTRIQHLKSGAPKVPVEDQIHAVQLAMQATTAASQAATAAGGLKQMGAVAAVGAVGGAIVLGGTLGLGVIGAVGGAAAAGVAATRSDQVGEAARGVGSMAIKGVDKAREMDREHDISGKVMQAGSKAITTASTINEQYHITDKVSSGFHAAVAKAQEVEEKHHVTSKVASGVAFGLSKAAQGFDKLTEAASRRSQIEGAPAGGTGA</sequence>
<evidence type="ECO:0000313" key="1">
    <source>
        <dbReference type="EMBL" id="CAJ1385108.1"/>
    </source>
</evidence>